<gene>
    <name evidence="3" type="ORF">CVLEPA_LOCUS11496</name>
</gene>
<evidence type="ECO:0000313" key="4">
    <source>
        <dbReference type="Proteomes" id="UP001642483"/>
    </source>
</evidence>
<dbReference type="InterPro" id="IPR039757">
    <property type="entry name" value="EIF2D"/>
</dbReference>
<accession>A0ABP0FNS0</accession>
<dbReference type="PANTHER" id="PTHR12217">
    <property type="entry name" value="EUKARYOTIC TRANSLATION INITIATION FACTOR 2D"/>
    <property type="match status" value="1"/>
</dbReference>
<proteinExistence type="predicted"/>
<feature type="domain" description="eIF2D winged helix" evidence="2">
    <location>
        <begin position="150"/>
        <end position="180"/>
    </location>
</feature>
<feature type="region of interest" description="Disordered" evidence="1">
    <location>
        <begin position="60"/>
        <end position="88"/>
    </location>
</feature>
<feature type="compositionally biased region" description="Basic and acidic residues" evidence="1">
    <location>
        <begin position="74"/>
        <end position="88"/>
    </location>
</feature>
<dbReference type="EMBL" id="CAWYQH010000079">
    <property type="protein sequence ID" value="CAK8681279.1"/>
    <property type="molecule type" value="Genomic_DNA"/>
</dbReference>
<feature type="region of interest" description="Disordered" evidence="1">
    <location>
        <begin position="100"/>
        <end position="144"/>
    </location>
</feature>
<dbReference type="Proteomes" id="UP001642483">
    <property type="component" value="Unassembled WGS sequence"/>
</dbReference>
<protein>
    <recommendedName>
        <fullName evidence="2">eIF2D winged helix domain-containing protein</fullName>
    </recommendedName>
</protein>
<dbReference type="PANTHER" id="PTHR12217:SF4">
    <property type="entry name" value="EUKARYOTIC TRANSLATION INITIATION FACTOR 2D"/>
    <property type="match status" value="1"/>
</dbReference>
<reference evidence="3 4" key="1">
    <citation type="submission" date="2024-02" db="EMBL/GenBank/DDBJ databases">
        <authorList>
            <person name="Daric V."/>
            <person name="Darras S."/>
        </authorList>
    </citation>
    <scope>NUCLEOTIDE SEQUENCE [LARGE SCALE GENOMIC DNA]</scope>
</reference>
<keyword evidence="4" id="KW-1185">Reference proteome</keyword>
<dbReference type="Gene3D" id="3.10.400.20">
    <property type="match status" value="1"/>
</dbReference>
<organism evidence="3 4">
    <name type="scientific">Clavelina lepadiformis</name>
    <name type="common">Light-bulb sea squirt</name>
    <name type="synonym">Ascidia lepadiformis</name>
    <dbReference type="NCBI Taxonomy" id="159417"/>
    <lineage>
        <taxon>Eukaryota</taxon>
        <taxon>Metazoa</taxon>
        <taxon>Chordata</taxon>
        <taxon>Tunicata</taxon>
        <taxon>Ascidiacea</taxon>
        <taxon>Aplousobranchia</taxon>
        <taxon>Clavelinidae</taxon>
        <taxon>Clavelina</taxon>
    </lineage>
</organism>
<feature type="compositionally biased region" description="Polar residues" evidence="1">
    <location>
        <begin position="60"/>
        <end position="71"/>
    </location>
</feature>
<feature type="compositionally biased region" description="Basic and acidic residues" evidence="1">
    <location>
        <begin position="131"/>
        <end position="144"/>
    </location>
</feature>
<evidence type="ECO:0000259" key="2">
    <source>
        <dbReference type="Pfam" id="PF25304"/>
    </source>
</evidence>
<evidence type="ECO:0000256" key="1">
    <source>
        <dbReference type="SAM" id="MobiDB-lite"/>
    </source>
</evidence>
<comment type="caution">
    <text evidence="3">The sequence shown here is derived from an EMBL/GenBank/DDBJ whole genome shotgun (WGS) entry which is preliminary data.</text>
</comment>
<name>A0ABP0FNS0_CLALP</name>
<dbReference type="InterPro" id="IPR057429">
    <property type="entry name" value="WH_eIF2D"/>
</dbReference>
<dbReference type="Pfam" id="PF25304">
    <property type="entry name" value="WHD_eIF2D"/>
    <property type="match status" value="1"/>
</dbReference>
<evidence type="ECO:0000313" key="3">
    <source>
        <dbReference type="EMBL" id="CAK8681279.1"/>
    </source>
</evidence>
<sequence>MLVFLLNRFEHLSLRIIISEKKGKAVQVLHIFGDNLWSVGEKLQPPQINPLTAETATVLENTSDQESSNADYNDDNKDLKRPDTSGRDVAREMGALDMKEIAGNDHTSAPVPDKSQPLSQDAVKVLGGADASHDEKEEEDKNQNVQEKMDELLMSCFLTALKTKLKESELPLLTSTFYRQGAFT</sequence>